<protein>
    <submittedName>
        <fullName evidence="2">Uncharacterized protein</fullName>
    </submittedName>
</protein>
<dbReference type="Proteomes" id="UP000830055">
    <property type="component" value="Chromosome"/>
</dbReference>
<gene>
    <name evidence="2" type="ORF">DPPLL_37790</name>
</gene>
<sequence>MKNGWRRAAGLRTGRPHLTADHGWPVGQSWRDGDGTEEQRLEARPFAGFFVGNPEKHAQTG</sequence>
<reference evidence="2 3" key="1">
    <citation type="submission" date="2022-01" db="EMBL/GenBank/DDBJ databases">
        <title>Desulfofustis limnae sp. nov., a novel mesophilic sulfate-reducing bacterium isolated from marsh soil.</title>
        <authorList>
            <person name="Watanabe M."/>
            <person name="Takahashi A."/>
            <person name="Kojima H."/>
            <person name="Fukui M."/>
        </authorList>
    </citation>
    <scope>NUCLEOTIDE SEQUENCE [LARGE SCALE GENOMIC DNA]</scope>
    <source>
        <strain evidence="2 3">PPLL</strain>
    </source>
</reference>
<accession>A0ABN6MDG9</accession>
<feature type="region of interest" description="Disordered" evidence="1">
    <location>
        <begin position="1"/>
        <end position="37"/>
    </location>
</feature>
<evidence type="ECO:0000313" key="2">
    <source>
        <dbReference type="EMBL" id="BDD89414.1"/>
    </source>
</evidence>
<keyword evidence="3" id="KW-1185">Reference proteome</keyword>
<proteinExistence type="predicted"/>
<evidence type="ECO:0000313" key="3">
    <source>
        <dbReference type="Proteomes" id="UP000830055"/>
    </source>
</evidence>
<evidence type="ECO:0000256" key="1">
    <source>
        <dbReference type="SAM" id="MobiDB-lite"/>
    </source>
</evidence>
<name>A0ABN6MDG9_9BACT</name>
<dbReference type="EMBL" id="AP025516">
    <property type="protein sequence ID" value="BDD89414.1"/>
    <property type="molecule type" value="Genomic_DNA"/>
</dbReference>
<organism evidence="2 3">
    <name type="scientific">Desulfofustis limnaeus</name>
    <dbReference type="NCBI Taxonomy" id="2740163"/>
    <lineage>
        <taxon>Bacteria</taxon>
        <taxon>Pseudomonadati</taxon>
        <taxon>Thermodesulfobacteriota</taxon>
        <taxon>Desulfobulbia</taxon>
        <taxon>Desulfobulbales</taxon>
        <taxon>Desulfocapsaceae</taxon>
        <taxon>Desulfofustis</taxon>
    </lineage>
</organism>